<feature type="modified residue" description="4-aspartylphosphate" evidence="5">
    <location>
        <position position="1110"/>
    </location>
</feature>
<dbReference type="EC" id="2.7.13.3" evidence="2"/>
<dbReference type="SMART" id="SM00387">
    <property type="entry name" value="HATPase_c"/>
    <property type="match status" value="1"/>
</dbReference>
<keyword evidence="6" id="KW-0732">Signal</keyword>
<name>A0ABV6S0G1_9GAMM</name>
<keyword evidence="9" id="KW-0547">Nucleotide-binding</keyword>
<dbReference type="InterPro" id="IPR036890">
    <property type="entry name" value="HATPase_C_sf"/>
</dbReference>
<dbReference type="SMART" id="SM00448">
    <property type="entry name" value="REC"/>
    <property type="match status" value="1"/>
</dbReference>
<dbReference type="InterPro" id="IPR004358">
    <property type="entry name" value="Sig_transdc_His_kin-like_C"/>
</dbReference>
<dbReference type="Pfam" id="PF00072">
    <property type="entry name" value="Response_reg"/>
    <property type="match status" value="1"/>
</dbReference>
<keyword evidence="10" id="KW-1185">Reference proteome</keyword>
<dbReference type="InterPro" id="IPR003594">
    <property type="entry name" value="HATPase_dom"/>
</dbReference>
<evidence type="ECO:0000313" key="9">
    <source>
        <dbReference type="EMBL" id="MFC0682717.1"/>
    </source>
</evidence>
<dbReference type="InterPro" id="IPR005467">
    <property type="entry name" value="His_kinase_dom"/>
</dbReference>
<dbReference type="Gene3D" id="2.130.10.10">
    <property type="entry name" value="YVTN repeat-like/Quinoprotein amine dehydrogenase"/>
    <property type="match status" value="3"/>
</dbReference>
<dbReference type="PRINTS" id="PR00344">
    <property type="entry name" value="BCTRLSENSOR"/>
</dbReference>
<dbReference type="Gene3D" id="2.60.40.10">
    <property type="entry name" value="Immunoglobulins"/>
    <property type="match status" value="1"/>
</dbReference>
<dbReference type="InterPro" id="IPR015943">
    <property type="entry name" value="WD40/YVTN_repeat-like_dom_sf"/>
</dbReference>
<dbReference type="InterPro" id="IPR003661">
    <property type="entry name" value="HisK_dim/P_dom"/>
</dbReference>
<dbReference type="Pfam" id="PF02518">
    <property type="entry name" value="HATPase_c"/>
    <property type="match status" value="1"/>
</dbReference>
<dbReference type="InterPro" id="IPR011006">
    <property type="entry name" value="CheY-like_superfamily"/>
</dbReference>
<dbReference type="InterPro" id="IPR013783">
    <property type="entry name" value="Ig-like_fold"/>
</dbReference>
<evidence type="ECO:0000259" key="8">
    <source>
        <dbReference type="PROSITE" id="PS50110"/>
    </source>
</evidence>
<protein>
    <recommendedName>
        <fullName evidence="2">histidine kinase</fullName>
        <ecNumber evidence="2">2.7.13.3</ecNumber>
    </recommendedName>
</protein>
<dbReference type="PROSITE" id="PS50110">
    <property type="entry name" value="RESPONSE_REGULATORY"/>
    <property type="match status" value="1"/>
</dbReference>
<dbReference type="SUPFAM" id="SSF52172">
    <property type="entry name" value="CheY-like"/>
    <property type="match status" value="1"/>
</dbReference>
<feature type="domain" description="Histidine kinase" evidence="7">
    <location>
        <begin position="824"/>
        <end position="1041"/>
    </location>
</feature>
<dbReference type="PROSITE" id="PS50109">
    <property type="entry name" value="HIS_KIN"/>
    <property type="match status" value="1"/>
</dbReference>
<feature type="domain" description="Response regulatory" evidence="8">
    <location>
        <begin position="1061"/>
        <end position="1175"/>
    </location>
</feature>
<reference evidence="9 10" key="1">
    <citation type="submission" date="2024-09" db="EMBL/GenBank/DDBJ databases">
        <authorList>
            <person name="Sun Q."/>
            <person name="Mori K."/>
        </authorList>
    </citation>
    <scope>NUCLEOTIDE SEQUENCE [LARGE SCALE GENOMIC DNA]</scope>
    <source>
        <strain evidence="9 10">KCTC 23076</strain>
    </source>
</reference>
<dbReference type="InterPro" id="IPR001789">
    <property type="entry name" value="Sig_transdc_resp-reg_receiver"/>
</dbReference>
<evidence type="ECO:0000256" key="3">
    <source>
        <dbReference type="ARBA" id="ARBA00022553"/>
    </source>
</evidence>
<dbReference type="CDD" id="cd17546">
    <property type="entry name" value="REC_hyHK_CKI1_RcsC-like"/>
    <property type="match status" value="1"/>
</dbReference>
<dbReference type="InterPro" id="IPR036097">
    <property type="entry name" value="HisK_dim/P_sf"/>
</dbReference>
<gene>
    <name evidence="9" type="ORF">ACFFGH_33215</name>
</gene>
<evidence type="ECO:0000259" key="7">
    <source>
        <dbReference type="PROSITE" id="PS50109"/>
    </source>
</evidence>
<dbReference type="InterPro" id="IPR011123">
    <property type="entry name" value="Y_Y_Y"/>
</dbReference>
<dbReference type="SUPFAM" id="SSF63829">
    <property type="entry name" value="Calcium-dependent phosphotriesterase"/>
    <property type="match status" value="3"/>
</dbReference>
<dbReference type="Gene3D" id="3.40.50.2300">
    <property type="match status" value="1"/>
</dbReference>
<dbReference type="SMART" id="SM00388">
    <property type="entry name" value="HisKA"/>
    <property type="match status" value="1"/>
</dbReference>
<keyword evidence="9" id="KW-0067">ATP-binding</keyword>
<evidence type="ECO:0000256" key="2">
    <source>
        <dbReference type="ARBA" id="ARBA00012438"/>
    </source>
</evidence>
<dbReference type="PANTHER" id="PTHR45339:SF1">
    <property type="entry name" value="HYBRID SIGNAL TRANSDUCTION HISTIDINE KINASE J"/>
    <property type="match status" value="1"/>
</dbReference>
<dbReference type="RefSeq" id="WP_386676993.1">
    <property type="nucleotide sequence ID" value="NZ_JBHLTG010000017.1"/>
</dbReference>
<dbReference type="PANTHER" id="PTHR45339">
    <property type="entry name" value="HYBRID SIGNAL TRANSDUCTION HISTIDINE KINASE J"/>
    <property type="match status" value="1"/>
</dbReference>
<dbReference type="Pfam" id="PF00512">
    <property type="entry name" value="HisKA"/>
    <property type="match status" value="1"/>
</dbReference>
<dbReference type="CDD" id="cd00082">
    <property type="entry name" value="HisKA"/>
    <property type="match status" value="1"/>
</dbReference>
<proteinExistence type="predicted"/>
<evidence type="ECO:0000256" key="5">
    <source>
        <dbReference type="PROSITE-ProRule" id="PRU00169"/>
    </source>
</evidence>
<organism evidence="9 10">
    <name type="scientific">Lysobacter korlensis</name>
    <dbReference type="NCBI Taxonomy" id="553636"/>
    <lineage>
        <taxon>Bacteria</taxon>
        <taxon>Pseudomonadati</taxon>
        <taxon>Pseudomonadota</taxon>
        <taxon>Gammaproteobacteria</taxon>
        <taxon>Lysobacterales</taxon>
        <taxon>Lysobacteraceae</taxon>
        <taxon>Lysobacter</taxon>
    </lineage>
</organism>
<dbReference type="Gene3D" id="1.10.287.130">
    <property type="match status" value="1"/>
</dbReference>
<accession>A0ABV6S0G1</accession>
<comment type="caution">
    <text evidence="9">The sequence shown here is derived from an EMBL/GenBank/DDBJ whole genome shotgun (WGS) entry which is preliminary data.</text>
</comment>
<evidence type="ECO:0000313" key="10">
    <source>
        <dbReference type="Proteomes" id="UP001589896"/>
    </source>
</evidence>
<comment type="catalytic activity">
    <reaction evidence="1">
        <text>ATP + protein L-histidine = ADP + protein N-phospho-L-histidine.</text>
        <dbReference type="EC" id="2.7.13.3"/>
    </reaction>
</comment>
<feature type="signal peptide" evidence="6">
    <location>
        <begin position="1"/>
        <end position="25"/>
    </location>
</feature>
<dbReference type="Pfam" id="PF07494">
    <property type="entry name" value="Reg_prop"/>
    <property type="match status" value="1"/>
</dbReference>
<dbReference type="EMBL" id="JBHLTG010000017">
    <property type="protein sequence ID" value="MFC0682717.1"/>
    <property type="molecule type" value="Genomic_DNA"/>
</dbReference>
<keyword evidence="4" id="KW-0902">Two-component regulatory system</keyword>
<dbReference type="Proteomes" id="UP001589896">
    <property type="component" value="Unassembled WGS sequence"/>
</dbReference>
<dbReference type="Gene3D" id="3.30.565.10">
    <property type="entry name" value="Histidine kinase-like ATPase, C-terminal domain"/>
    <property type="match status" value="1"/>
</dbReference>
<dbReference type="GO" id="GO:0005524">
    <property type="term" value="F:ATP binding"/>
    <property type="evidence" value="ECO:0007669"/>
    <property type="project" value="UniProtKB-KW"/>
</dbReference>
<dbReference type="SUPFAM" id="SSF55874">
    <property type="entry name" value="ATPase domain of HSP90 chaperone/DNA topoisomerase II/histidine kinase"/>
    <property type="match status" value="1"/>
</dbReference>
<feature type="chain" id="PRO_5045219091" description="histidine kinase" evidence="6">
    <location>
        <begin position="26"/>
        <end position="1181"/>
    </location>
</feature>
<keyword evidence="3 5" id="KW-0597">Phosphoprotein</keyword>
<dbReference type="Pfam" id="PF07495">
    <property type="entry name" value="Y_Y_Y"/>
    <property type="match status" value="1"/>
</dbReference>
<evidence type="ECO:0000256" key="1">
    <source>
        <dbReference type="ARBA" id="ARBA00000085"/>
    </source>
</evidence>
<evidence type="ECO:0000256" key="4">
    <source>
        <dbReference type="ARBA" id="ARBA00023012"/>
    </source>
</evidence>
<evidence type="ECO:0000256" key="6">
    <source>
        <dbReference type="SAM" id="SignalP"/>
    </source>
</evidence>
<sequence length="1181" mass="127004">MPVSARLRCAAVFVLALLAPPAAIAALPETPRFQVIGPADGLPSSNVNGIALDRGGYLWAATTDGLARYDGVSMRIWRHVPGDRASLPGNGITTVHVDASDRLWIAVEGRGMSMLDADRRRLRHYSKATHAALGSDDVWAFASQGDVLWFGTYAGGLHRLDAQGVITRYASRTGDDRSLPADTVLALRFDAQGRLWVATTGGLARWTGRDFERVPLPGAQPDAQVLSISRDGDRLWIGSATGLYVLGPDDRWQVPEWSAMFAAPNVVADVVAEPGGRLWLAGARELWRVVPGSIPEPVELGTHGPPRPIQQLAAQRDGALWVPVGGQGLGHLRADWRRLSLHTRREGGLTADLYRGVAPARSGGIWLVGTGGELQRLHRDGLVEAAPASVQRALEGRRLISVVEDGTGRLWLGTPTTLLRVDPAGSVRAWAADSPQDRLCNGPVSLLATAPDATLWVACSGHGLQQRDPATGRVLTDVAVGPAQGLGTGDLHALGFGLDGALWVAGESGLSRWEANARRLSPVPGIVAGDRVFAFAFDHNGGVWLQRLSGLEHYRPSGKRWRLVDRAGVAEGIPGIEGSGLAVDAHGRVWLGSQRGLFRWDPHSRRLRQFGLGDGLSSQEFVNRAFVLDRNGVLSATLADGAVVQFDTMLDDPRPLQAPLRLDALQTRRDGAWAPLDPQAATLAPDERELRVVLRLLAFDNPRANRYRSRLLGHDRDWVTHGGSDPGERVFSGIAPGTYTLEARATDAAGHETVMAPLRITVQAPWWRTPWAMVGFALACALLGWSVLRAERIRIQRRERLYRTERERELANEASLAKTRFLATLGHEVRTPMTGVLGMSELLLETPLSPRQRDYAGAIRTAGEHLLTIVNDALDLARIEAGRIELADEAFDLRGLVGEVHSLMAPLAQRRGLAFHIDIASDVPQAVRGDASRVRQILLNLLGNAIKFTESGHVALRVDAHADVIRFAISDTGPGLSEQHCERLFRRFEQADGAHTATRYGGSGLGLAICQELATAMGGCIGVVSAPGQGTRFEVDLPLAAATLPIPARCEDVLPALSPLRLLLVEDDPTVAEVVSAMLRAQGHEVVHVGHGLAALAEIATATFDLVLLDLDLPGLDGIELARHLRTLGFDLPLVALTARADAGAEAQSLAAGFDRFLRKPVTGAMLAAVLRDAVSAAEMR</sequence>
<dbReference type="CDD" id="cd16922">
    <property type="entry name" value="HATPase_EvgS-ArcB-TorS-like"/>
    <property type="match status" value="1"/>
</dbReference>
<dbReference type="InterPro" id="IPR011110">
    <property type="entry name" value="Reg_prop"/>
</dbReference>
<dbReference type="SUPFAM" id="SSF47384">
    <property type="entry name" value="Homodimeric domain of signal transducing histidine kinase"/>
    <property type="match status" value="1"/>
</dbReference>